<geneLocation type="plasmid" evidence="3">
    <name>pslun2</name>
</geneLocation>
<dbReference type="RefSeq" id="WP_108155310.1">
    <property type="nucleotide sequence ID" value="NZ_CP026306.1"/>
</dbReference>
<feature type="region of interest" description="Disordered" evidence="1">
    <location>
        <begin position="108"/>
        <end position="285"/>
    </location>
</feature>
<keyword evidence="3" id="KW-1185">Reference proteome</keyword>
<evidence type="ECO:0000256" key="1">
    <source>
        <dbReference type="SAM" id="MobiDB-lite"/>
    </source>
</evidence>
<feature type="compositionally biased region" description="Basic and acidic residues" evidence="1">
    <location>
        <begin position="269"/>
        <end position="285"/>
    </location>
</feature>
<gene>
    <name evidence="2" type="ORF">SLUN_39010</name>
</gene>
<name>A0A2R4TFW8_9ACTN</name>
<feature type="compositionally biased region" description="Polar residues" evidence="1">
    <location>
        <begin position="250"/>
        <end position="268"/>
    </location>
</feature>
<feature type="compositionally biased region" description="Low complexity" evidence="1">
    <location>
        <begin position="178"/>
        <end position="193"/>
    </location>
</feature>
<evidence type="ECO:0000313" key="3">
    <source>
        <dbReference type="Proteomes" id="UP000244201"/>
    </source>
</evidence>
<dbReference type="AlphaFoldDB" id="A0A2R4TFW8"/>
<dbReference type="OrthoDB" id="4195188at2"/>
<dbReference type="GeneID" id="55661222"/>
<proteinExistence type="predicted"/>
<dbReference type="KEGG" id="slk:SLUN_39010"/>
<accession>A0A2R4TFW8</accession>
<dbReference type="EMBL" id="CP026306">
    <property type="protein sequence ID" value="AVZ78021.1"/>
    <property type="molecule type" value="Genomic_DNA"/>
</dbReference>
<protein>
    <submittedName>
        <fullName evidence="2">Uncharacterized protein</fullName>
    </submittedName>
</protein>
<keyword evidence="2" id="KW-0614">Plasmid</keyword>
<reference evidence="2 3" key="1">
    <citation type="submission" date="2018-01" db="EMBL/GenBank/DDBJ databases">
        <title>Complete genome sequence of Streptomyces lunaelactis MM109T, a Ferroverdin A producer isolated from cave moonmilk deposits.</title>
        <authorList>
            <person name="Naome A."/>
            <person name="Martinet L."/>
            <person name="Maciejewska M."/>
            <person name="Anderssen S."/>
            <person name="Adam D."/>
            <person name="Tenconi E."/>
            <person name="Deflandre B."/>
            <person name="Arguelles-Arias A."/>
            <person name="Calusinska M."/>
            <person name="Copieters W."/>
            <person name="Karim L."/>
            <person name="Hanikenne M."/>
            <person name="Baurain D."/>
            <person name="van Wezel G."/>
            <person name="Smargiasso N."/>
            <person name="de Pauw E."/>
            <person name="Delfosse P."/>
            <person name="Rigali S."/>
        </authorList>
    </citation>
    <scope>NUCLEOTIDE SEQUENCE [LARGE SCALE GENOMIC DNA]</scope>
    <source>
        <strain evidence="2 3">MM109</strain>
        <plasmid evidence="3">Plasmid pslun2</plasmid>
    </source>
</reference>
<dbReference type="Proteomes" id="UP000244201">
    <property type="component" value="Plasmid pSLUN2"/>
</dbReference>
<feature type="compositionally biased region" description="Polar residues" evidence="1">
    <location>
        <begin position="194"/>
        <end position="204"/>
    </location>
</feature>
<evidence type="ECO:0000313" key="2">
    <source>
        <dbReference type="EMBL" id="AVZ78021.1"/>
    </source>
</evidence>
<organism evidence="2 3">
    <name type="scientific">Streptomyces lunaelactis</name>
    <dbReference type="NCBI Taxonomy" id="1535768"/>
    <lineage>
        <taxon>Bacteria</taxon>
        <taxon>Bacillati</taxon>
        <taxon>Actinomycetota</taxon>
        <taxon>Actinomycetes</taxon>
        <taxon>Kitasatosporales</taxon>
        <taxon>Streptomycetaceae</taxon>
        <taxon>Streptomyces</taxon>
    </lineage>
</organism>
<feature type="compositionally biased region" description="Low complexity" evidence="1">
    <location>
        <begin position="130"/>
        <end position="142"/>
    </location>
</feature>
<feature type="compositionally biased region" description="Basic and acidic residues" evidence="1">
    <location>
        <begin position="231"/>
        <end position="249"/>
    </location>
</feature>
<sequence length="285" mass="31011">MEDWSPDNPFGAITPYWLQVEGKWRLADVLGPFLGEYVTCPFCENQKGFIFETDSTRLGEMADITCAPPCGRKFQILEITGYDLRQRLAFLAGEETDPAWTAKVLAEDPDRASGPLPPAPDELAEPPAEPKAAPAAAGTAEPKAPRLRTERRSRRSRREDPAAPAGPGTRVYRDDAAVNTGRNNGRVTTTTVVASGNNQQINVRSDSRGSRVTADGRPVPEGGKVPRKVAAKAERAVRDAQRLVRESGGRSRSTVQVSGENNSVITSHTDGDQVHITRDTRKEKP</sequence>